<dbReference type="EMBL" id="ML992511">
    <property type="protein sequence ID" value="KAF2220911.1"/>
    <property type="molecule type" value="Genomic_DNA"/>
</dbReference>
<protein>
    <submittedName>
        <fullName evidence="1">Uncharacterized protein</fullName>
    </submittedName>
</protein>
<name>A0A6A6G571_9PEZI</name>
<dbReference type="OrthoDB" id="10512904at2759"/>
<sequence length="156" mass="17235">MLHRLQERSIHVEPGPAFHDGTDGIREACPALTVLFFFLATLSPLTDMSTVPRKSFPSTALAPVLLIPRALLSRMLERQILRPHGQVRCADCKHFRDTTVVVAKHNAGEARSSCTRHPHGPDVPADYTSAMRKCLADPDRPVNHRGRDPLFSATPA</sequence>
<gene>
    <name evidence="1" type="ORF">BDZ85DRAFT_21519</name>
</gene>
<keyword evidence="2" id="KW-1185">Reference proteome</keyword>
<dbReference type="AlphaFoldDB" id="A0A6A6G571"/>
<evidence type="ECO:0000313" key="2">
    <source>
        <dbReference type="Proteomes" id="UP000799538"/>
    </source>
</evidence>
<organism evidence="1 2">
    <name type="scientific">Elsinoe ampelina</name>
    <dbReference type="NCBI Taxonomy" id="302913"/>
    <lineage>
        <taxon>Eukaryota</taxon>
        <taxon>Fungi</taxon>
        <taxon>Dikarya</taxon>
        <taxon>Ascomycota</taxon>
        <taxon>Pezizomycotina</taxon>
        <taxon>Dothideomycetes</taxon>
        <taxon>Dothideomycetidae</taxon>
        <taxon>Myriangiales</taxon>
        <taxon>Elsinoaceae</taxon>
        <taxon>Elsinoe</taxon>
    </lineage>
</organism>
<dbReference type="Proteomes" id="UP000799538">
    <property type="component" value="Unassembled WGS sequence"/>
</dbReference>
<proteinExistence type="predicted"/>
<evidence type="ECO:0000313" key="1">
    <source>
        <dbReference type="EMBL" id="KAF2220911.1"/>
    </source>
</evidence>
<reference evidence="2" key="1">
    <citation type="journal article" date="2020" name="Stud. Mycol.">
        <title>101 Dothideomycetes genomes: A test case for predicting lifestyles and emergence of pathogens.</title>
        <authorList>
            <person name="Haridas S."/>
            <person name="Albert R."/>
            <person name="Binder M."/>
            <person name="Bloem J."/>
            <person name="LaButti K."/>
            <person name="Salamov A."/>
            <person name="Andreopoulos B."/>
            <person name="Baker S."/>
            <person name="Barry K."/>
            <person name="Bills G."/>
            <person name="Bluhm B."/>
            <person name="Cannon C."/>
            <person name="Castanera R."/>
            <person name="Culley D."/>
            <person name="Daum C."/>
            <person name="Ezra D."/>
            <person name="Gonzalez J."/>
            <person name="Henrissat B."/>
            <person name="Kuo A."/>
            <person name="Liang C."/>
            <person name="Lipzen A."/>
            <person name="Lutzoni F."/>
            <person name="Magnuson J."/>
            <person name="Mondo S."/>
            <person name="Nolan M."/>
            <person name="Ohm R."/>
            <person name="Pangilinan J."/>
            <person name="Park H.-J."/>
            <person name="Ramirez L."/>
            <person name="Alfaro M."/>
            <person name="Sun H."/>
            <person name="Tritt A."/>
            <person name="Yoshinaga Y."/>
            <person name="Zwiers L.-H."/>
            <person name="Turgeon B."/>
            <person name="Goodwin S."/>
            <person name="Spatafora J."/>
            <person name="Crous P."/>
            <person name="Grigoriev I."/>
        </authorList>
    </citation>
    <scope>NUCLEOTIDE SEQUENCE [LARGE SCALE GENOMIC DNA]</scope>
    <source>
        <strain evidence="2">CECT 20119</strain>
    </source>
</reference>
<accession>A0A6A6G571</accession>